<feature type="region of interest" description="Disordered" evidence="6">
    <location>
        <begin position="917"/>
        <end position="1026"/>
    </location>
</feature>
<dbReference type="PRINTS" id="PR00344">
    <property type="entry name" value="BCTRLSENSOR"/>
</dbReference>
<dbReference type="Gene3D" id="3.40.50.2300">
    <property type="match status" value="1"/>
</dbReference>
<feature type="compositionally biased region" description="Low complexity" evidence="6">
    <location>
        <begin position="933"/>
        <end position="953"/>
    </location>
</feature>
<keyword evidence="7" id="KW-1133">Transmembrane helix</keyword>
<evidence type="ECO:0000313" key="10">
    <source>
        <dbReference type="EMBL" id="KAA0157873.1"/>
    </source>
</evidence>
<reference evidence="10 11" key="1">
    <citation type="submission" date="2019-07" db="EMBL/GenBank/DDBJ databases">
        <title>Genomes of Cafeteria roenbergensis.</title>
        <authorList>
            <person name="Fischer M.G."/>
            <person name="Hackl T."/>
            <person name="Roman M."/>
        </authorList>
    </citation>
    <scope>NUCLEOTIDE SEQUENCE [LARGE SCALE GENOMIC DNA]</scope>
    <source>
        <strain evidence="10 11">Cflag</strain>
    </source>
</reference>
<keyword evidence="7" id="KW-0472">Membrane</keyword>
<dbReference type="SUPFAM" id="SSF55874">
    <property type="entry name" value="ATPase domain of HSP90 chaperone/DNA topoisomerase II/histidine kinase"/>
    <property type="match status" value="1"/>
</dbReference>
<feature type="region of interest" description="Disordered" evidence="6">
    <location>
        <begin position="671"/>
        <end position="740"/>
    </location>
</feature>
<evidence type="ECO:0000256" key="1">
    <source>
        <dbReference type="ARBA" id="ARBA00000085"/>
    </source>
</evidence>
<dbReference type="InterPro" id="IPR005467">
    <property type="entry name" value="His_kinase_dom"/>
</dbReference>
<dbReference type="Gene3D" id="3.30.565.10">
    <property type="entry name" value="Histidine kinase-like ATPase, C-terminal domain"/>
    <property type="match status" value="1"/>
</dbReference>
<feature type="modified residue" description="4-aspartylphosphate" evidence="5">
    <location>
        <position position="1167"/>
    </location>
</feature>
<dbReference type="PROSITE" id="PS50110">
    <property type="entry name" value="RESPONSE_REGULATORY"/>
    <property type="match status" value="1"/>
</dbReference>
<dbReference type="GO" id="GO:0000160">
    <property type="term" value="P:phosphorelay signal transduction system"/>
    <property type="evidence" value="ECO:0007669"/>
    <property type="project" value="InterPro"/>
</dbReference>
<sequence length="1252" mass="130907">MPRLFQLLDDTWPSTIHSLDEDDAAGGSIKGKKGRCWSQPVDLSRADWFLIGTIASLALLYATAPLRFADSQYYSSRTQPTVAARAWLTAETDARYGMAQNASSPEGVAGEAALALNHTGVLGAMEAAAYSTVVAEVGIFAASLAGGCSVLLALMHAALAWGALAPAARGRIIVFAVAVGMLVIRGIFLNNVTRTLMRWPFALDNCILTSTNSHQLYVTSIVSYVFLCVCLLYKTVRGEVEKRKRAAAAQGLAAHGGMEVGSQSEAALLQSPSETPDIDLRREASGQGPFPAPADGCDDSPQQPGGASDVLAPHTEGRDSTTGNAMPAEDSETTEQQAVPLLPPRHFYLPALAAFFVLDLLAVHPFLGEAWAVTVARWIGIVSFAFMLLGVFAAFATIRYEVDGPICPLLPHCCVNLMHMVVFPAAIILPNLLVHSPDVECPAWLATGGGGLEGSPVTGPPAGSVWPAGLNASSANDRAIVVGSLMFMLGQVAAASVLAVFVSGAVILDGQSELAARRRDAAADAADTLRRAIGYISHEARGPLNAAVLSLALLEDVDEEEQELAAAGHHISPTSPIGDDELSSERLLGDLATSINASKRHLDDLLLWERAGADGDVGGQARWVWTRPREGWLEAVERAFRSTCEAEGMAFDVKQLMFIAPDAGRVARFVPGGGGAVRRHRRNTSGQDSAGRGGPEPAAQAGVWTDGAGPAGHRGGGPGPRPSNGGGGGSGGGGWELPRHAGDNSSRILAVNAPEGLEVFVDADRILGVVTNAVSNCIKHTPGGGQGLVSVCCTVIVGRAASGLGLQSPAQSPPDVLSADDGDGDVVTFPPERGVLQIEVRDNGRGIAPRLLESGKLFQPFARLRQGDDSLRMASSGLGLAIVRSIVVEGMRGRVGLSSEEGEGTTFFARVPVWTATRRSRGRSQGRSRHRAASGSPSGRAGLRTASEAASRMAPRRSTSRSSAATSKDKASRAARRAERQQERDERRRAVSEMARDADAGQAGGAASPGAEAAAEGEQSQRRLARRRLSQRLAASTRGRLAFVVDDERVNRTLLAALLRRWGFEATEFEHGGAVVDALRDIVEAQVAAESPPPEASASTGPPNRMLRKAASVGVAAGDVVAPSGLSAALGTSISSRTSPAGAAPVRLGLGARAKAAPKLPAMVTLDVEMPVLSGFGVLKKRQQMARDLAKRGYREIAVALLAMPVVVVSGNARQTDKDMLTSLGAKAVLTKPVEPEQLAKLVSRYSAQAPA</sequence>
<keyword evidence="4" id="KW-0418">Kinase</keyword>
<comment type="caution">
    <text evidence="10">The sequence shown here is derived from an EMBL/GenBank/DDBJ whole genome shotgun (WGS) entry which is preliminary data.</text>
</comment>
<feature type="region of interest" description="Disordered" evidence="6">
    <location>
        <begin position="278"/>
        <end position="336"/>
    </location>
</feature>
<dbReference type="SMART" id="SM00448">
    <property type="entry name" value="REC"/>
    <property type="match status" value="1"/>
</dbReference>
<dbReference type="InterPro" id="IPR004358">
    <property type="entry name" value="Sig_transdc_His_kin-like_C"/>
</dbReference>
<evidence type="ECO:0000256" key="7">
    <source>
        <dbReference type="SAM" id="Phobius"/>
    </source>
</evidence>
<feature type="compositionally biased region" description="Low complexity" evidence="6">
    <location>
        <begin position="1005"/>
        <end position="1018"/>
    </location>
</feature>
<evidence type="ECO:0000256" key="5">
    <source>
        <dbReference type="PROSITE-ProRule" id="PRU00169"/>
    </source>
</evidence>
<dbReference type="EC" id="2.7.13.3" evidence="2"/>
<dbReference type="InterPro" id="IPR003594">
    <property type="entry name" value="HATPase_dom"/>
</dbReference>
<feature type="transmembrane region" description="Helical" evidence="7">
    <location>
        <begin position="139"/>
        <end position="160"/>
    </location>
</feature>
<accession>A0A5A8CXE8</accession>
<feature type="transmembrane region" description="Helical" evidence="7">
    <location>
        <begin position="172"/>
        <end position="189"/>
    </location>
</feature>
<feature type="transmembrane region" description="Helical" evidence="7">
    <location>
        <begin position="479"/>
        <end position="508"/>
    </location>
</feature>
<evidence type="ECO:0000259" key="8">
    <source>
        <dbReference type="PROSITE" id="PS50109"/>
    </source>
</evidence>
<feature type="transmembrane region" description="Helical" evidence="7">
    <location>
        <begin position="347"/>
        <end position="366"/>
    </location>
</feature>
<feature type="compositionally biased region" description="Gly residues" evidence="6">
    <location>
        <begin position="709"/>
        <end position="735"/>
    </location>
</feature>
<gene>
    <name evidence="10" type="ORF">FNF31_05686</name>
</gene>
<feature type="domain" description="Histidine kinase" evidence="8">
    <location>
        <begin position="759"/>
        <end position="915"/>
    </location>
</feature>
<feature type="transmembrane region" description="Helical" evidence="7">
    <location>
        <begin position="48"/>
        <end position="68"/>
    </location>
</feature>
<dbReference type="EMBL" id="VLTM01000075">
    <property type="protein sequence ID" value="KAA0157873.1"/>
    <property type="molecule type" value="Genomic_DNA"/>
</dbReference>
<dbReference type="InterPro" id="IPR011006">
    <property type="entry name" value="CheY-like_superfamily"/>
</dbReference>
<evidence type="ECO:0000256" key="3">
    <source>
        <dbReference type="ARBA" id="ARBA00022679"/>
    </source>
</evidence>
<organism evidence="10 11">
    <name type="scientific">Cafeteria roenbergensis</name>
    <name type="common">Marine flagellate</name>
    <dbReference type="NCBI Taxonomy" id="33653"/>
    <lineage>
        <taxon>Eukaryota</taxon>
        <taxon>Sar</taxon>
        <taxon>Stramenopiles</taxon>
        <taxon>Bigyra</taxon>
        <taxon>Opalozoa</taxon>
        <taxon>Bicosoecida</taxon>
        <taxon>Cafeteriaceae</taxon>
        <taxon>Cafeteria</taxon>
    </lineage>
</organism>
<evidence type="ECO:0000259" key="9">
    <source>
        <dbReference type="PROSITE" id="PS50110"/>
    </source>
</evidence>
<proteinExistence type="predicted"/>
<dbReference type="SMART" id="SM00387">
    <property type="entry name" value="HATPase_c"/>
    <property type="match status" value="1"/>
</dbReference>
<dbReference type="SUPFAM" id="SSF52172">
    <property type="entry name" value="CheY-like"/>
    <property type="match status" value="2"/>
</dbReference>
<dbReference type="InterPro" id="IPR001789">
    <property type="entry name" value="Sig_transdc_resp-reg_receiver"/>
</dbReference>
<evidence type="ECO:0000256" key="4">
    <source>
        <dbReference type="ARBA" id="ARBA00022777"/>
    </source>
</evidence>
<dbReference type="InterPro" id="IPR036890">
    <property type="entry name" value="HATPase_C_sf"/>
</dbReference>
<dbReference type="PROSITE" id="PS50109">
    <property type="entry name" value="HIS_KIN"/>
    <property type="match status" value="1"/>
</dbReference>
<keyword evidence="7" id="KW-0812">Transmembrane</keyword>
<feature type="compositionally biased region" description="Basic residues" evidence="6">
    <location>
        <begin position="918"/>
        <end position="932"/>
    </location>
</feature>
<keyword evidence="5" id="KW-0597">Phosphoprotein</keyword>
<feature type="domain" description="Response regulatory" evidence="9">
    <location>
        <begin position="1041"/>
        <end position="1247"/>
    </location>
</feature>
<dbReference type="Pfam" id="PF02518">
    <property type="entry name" value="HATPase_c"/>
    <property type="match status" value="1"/>
</dbReference>
<dbReference type="GO" id="GO:0004673">
    <property type="term" value="F:protein histidine kinase activity"/>
    <property type="evidence" value="ECO:0007669"/>
    <property type="project" value="UniProtKB-EC"/>
</dbReference>
<name>A0A5A8CXE8_CAFRO</name>
<dbReference type="AlphaFoldDB" id="A0A5A8CXE8"/>
<evidence type="ECO:0000256" key="2">
    <source>
        <dbReference type="ARBA" id="ARBA00012438"/>
    </source>
</evidence>
<comment type="catalytic activity">
    <reaction evidence="1">
        <text>ATP + protein L-histidine = ADP + protein N-phospho-L-histidine.</text>
        <dbReference type="EC" id="2.7.13.3"/>
    </reaction>
</comment>
<evidence type="ECO:0000256" key="6">
    <source>
        <dbReference type="SAM" id="MobiDB-lite"/>
    </source>
</evidence>
<evidence type="ECO:0000313" key="11">
    <source>
        <dbReference type="Proteomes" id="UP000325113"/>
    </source>
</evidence>
<protein>
    <recommendedName>
        <fullName evidence="2">histidine kinase</fullName>
        <ecNumber evidence="2">2.7.13.3</ecNumber>
    </recommendedName>
</protein>
<dbReference type="PANTHER" id="PTHR43047">
    <property type="entry name" value="TWO-COMPONENT HISTIDINE PROTEIN KINASE"/>
    <property type="match status" value="1"/>
</dbReference>
<keyword evidence="3" id="KW-0808">Transferase</keyword>
<feature type="compositionally biased region" description="Basic and acidic residues" evidence="6">
    <location>
        <begin position="967"/>
        <end position="999"/>
    </location>
</feature>
<feature type="transmembrane region" description="Helical" evidence="7">
    <location>
        <begin position="378"/>
        <end position="397"/>
    </location>
</feature>
<dbReference type="Proteomes" id="UP000325113">
    <property type="component" value="Unassembled WGS sequence"/>
</dbReference>